<feature type="compositionally biased region" description="Low complexity" evidence="1">
    <location>
        <begin position="438"/>
        <end position="462"/>
    </location>
</feature>
<feature type="region of interest" description="Disordered" evidence="1">
    <location>
        <begin position="51"/>
        <end position="127"/>
    </location>
</feature>
<evidence type="ECO:0000313" key="3">
    <source>
        <dbReference type="Proteomes" id="UP000091967"/>
    </source>
</evidence>
<feature type="region of interest" description="Disordered" evidence="1">
    <location>
        <begin position="375"/>
        <end position="487"/>
    </location>
</feature>
<feature type="region of interest" description="Disordered" evidence="1">
    <location>
        <begin position="568"/>
        <end position="644"/>
    </location>
</feature>
<dbReference type="EMBL" id="LYXU01000001">
    <property type="protein sequence ID" value="OBS29350.1"/>
    <property type="molecule type" value="Genomic_DNA"/>
</dbReference>
<reference evidence="2 3" key="1">
    <citation type="submission" date="2016-06" db="EMBL/GenBank/DDBJ databases">
        <title>Living apart together: crosstalk between the core and supernumerary genomes in a fungal plant pathogen.</title>
        <authorList>
            <person name="Vanheule A."/>
            <person name="Audenaert K."/>
            <person name="Warris S."/>
            <person name="Van De Geest H."/>
            <person name="Schijlen E."/>
            <person name="Hofte M."/>
            <person name="De Saeger S."/>
            <person name="Haesaert G."/>
            <person name="Waalwijk C."/>
            <person name="Van Der Lee T."/>
        </authorList>
    </citation>
    <scope>NUCLEOTIDE SEQUENCE [LARGE SCALE GENOMIC DNA]</scope>
    <source>
        <strain evidence="2 3">2516</strain>
    </source>
</reference>
<feature type="compositionally biased region" description="Polar residues" evidence="1">
    <location>
        <begin position="236"/>
        <end position="257"/>
    </location>
</feature>
<feature type="compositionally biased region" description="Polar residues" evidence="1">
    <location>
        <begin position="390"/>
        <end position="416"/>
    </location>
</feature>
<feature type="region of interest" description="Disordered" evidence="1">
    <location>
        <begin position="690"/>
        <end position="736"/>
    </location>
</feature>
<feature type="compositionally biased region" description="Basic and acidic residues" evidence="1">
    <location>
        <begin position="86"/>
        <end position="98"/>
    </location>
</feature>
<feature type="compositionally biased region" description="Basic and acidic residues" evidence="1">
    <location>
        <begin position="266"/>
        <end position="279"/>
    </location>
</feature>
<gene>
    <name evidence="2" type="ORF">FPOA_03286</name>
</gene>
<protein>
    <submittedName>
        <fullName evidence="2">Uncharacterized protein</fullName>
    </submittedName>
</protein>
<proteinExistence type="predicted"/>
<feature type="compositionally biased region" description="Basic residues" evidence="1">
    <location>
        <begin position="707"/>
        <end position="717"/>
    </location>
</feature>
<feature type="compositionally biased region" description="Polar residues" evidence="1">
    <location>
        <begin position="612"/>
        <end position="621"/>
    </location>
</feature>
<feature type="compositionally biased region" description="Basic and acidic residues" evidence="1">
    <location>
        <begin position="476"/>
        <end position="487"/>
    </location>
</feature>
<dbReference type="OMA" id="EDEIWKR"/>
<dbReference type="Proteomes" id="UP000091967">
    <property type="component" value="Unassembled WGS sequence"/>
</dbReference>
<evidence type="ECO:0000313" key="2">
    <source>
        <dbReference type="EMBL" id="OBS29350.1"/>
    </source>
</evidence>
<evidence type="ECO:0000256" key="1">
    <source>
        <dbReference type="SAM" id="MobiDB-lite"/>
    </source>
</evidence>
<feature type="region of interest" description="Disordered" evidence="1">
    <location>
        <begin position="231"/>
        <end position="279"/>
    </location>
</feature>
<dbReference type="AlphaFoldDB" id="A0A1B8B9F6"/>
<feature type="region of interest" description="Disordered" evidence="1">
    <location>
        <begin position="1"/>
        <end position="22"/>
    </location>
</feature>
<organism evidence="2 3">
    <name type="scientific">Fusarium poae</name>
    <dbReference type="NCBI Taxonomy" id="36050"/>
    <lineage>
        <taxon>Eukaryota</taxon>
        <taxon>Fungi</taxon>
        <taxon>Dikarya</taxon>
        <taxon>Ascomycota</taxon>
        <taxon>Pezizomycotina</taxon>
        <taxon>Sordariomycetes</taxon>
        <taxon>Hypocreomycetidae</taxon>
        <taxon>Hypocreales</taxon>
        <taxon>Nectriaceae</taxon>
        <taxon>Fusarium</taxon>
    </lineage>
</organism>
<accession>A0A1B8B9F6</accession>
<name>A0A1B8B9F6_FUSPO</name>
<feature type="compositionally biased region" description="Acidic residues" evidence="1">
    <location>
        <begin position="727"/>
        <end position="736"/>
    </location>
</feature>
<sequence length="736" mass="83878">MNWTEGALARHSRRKGWDKDAARQKQYFAKARAKKNAPSSSKGLDIVSFVPDYIKQSQPQQPQDHYSPSSTPAKKQKTPKRKLIHRQNDTSKTPRRELVQGINVELPKPGGEPTPVNQSKKDHQEPDIATKRRKLLEKDDWTGVNTQKPLMVNSTWRKDRSPRPQGTANFRRDLTSLPPIYDQYDHDNKKTLGRLSNNEMRMKIGSQNLRWSRESNSVRSFDTRHGLLAHIDSSPDRSLNPGTMSPYQLPPNTQAPIRTTIRPRKRDNSPDRLDSRDKLTAFSNTALSTAYGNSTQKLNRRKGPDEPRFVAKAHIPIIHQPQPTRGTRPSMFNIRSPDLEENMSTTAVLGAPTRFSRRITTEDIRWNSWLNSKATMASKEPAQTKEMSESPRSISPGISHSWNSSEQHSKTQSPVQPRTPRRRPLIQTDEPQPQSCEIRSSSVISPDSIQSEMPSSEPELPEIQTEDDSTSPTTLETHEPLKNLDHDRRDTCVEPRIDWVLSARTNSRKTTKARDLLDLLTESEDKNGVVAEKDIDRKTILNPEDEDEIWKRFVFDNDIAETTRRALEEAKEQTKRELDLEKINRPRTFQDLPLASSSTAPRSDVAEPPSVSRDSSLSMRKTLNMEDDEMGRPSGTDLDSDLEDQSFSEVTAKVDTTDANDSIIAQPSSPEPIQAEFKFHQPQLFIGRLAAGAPSDTPSVTLYEPKKGRRWRKRRHKERPDFRAMPDYDDDPIEED</sequence>
<feature type="compositionally biased region" description="Polar residues" evidence="1">
    <location>
        <begin position="55"/>
        <end position="73"/>
    </location>
</feature>
<comment type="caution">
    <text evidence="2">The sequence shown here is derived from an EMBL/GenBank/DDBJ whole genome shotgun (WGS) entry which is preliminary data.</text>
</comment>
<keyword evidence="3" id="KW-1185">Reference proteome</keyword>
<dbReference type="OrthoDB" id="5426563at2759"/>
<feature type="compositionally biased region" description="Basic and acidic residues" evidence="1">
    <location>
        <begin position="568"/>
        <end position="584"/>
    </location>
</feature>
<feature type="compositionally biased region" description="Basic residues" evidence="1">
    <location>
        <begin position="74"/>
        <end position="85"/>
    </location>
</feature>